<organism evidence="2 3">
    <name type="scientific">Dreissena polymorpha</name>
    <name type="common">Zebra mussel</name>
    <name type="synonym">Mytilus polymorpha</name>
    <dbReference type="NCBI Taxonomy" id="45954"/>
    <lineage>
        <taxon>Eukaryota</taxon>
        <taxon>Metazoa</taxon>
        <taxon>Spiralia</taxon>
        <taxon>Lophotrochozoa</taxon>
        <taxon>Mollusca</taxon>
        <taxon>Bivalvia</taxon>
        <taxon>Autobranchia</taxon>
        <taxon>Heteroconchia</taxon>
        <taxon>Euheterodonta</taxon>
        <taxon>Imparidentia</taxon>
        <taxon>Neoheterodontei</taxon>
        <taxon>Myida</taxon>
        <taxon>Dreissenoidea</taxon>
        <taxon>Dreissenidae</taxon>
        <taxon>Dreissena</taxon>
    </lineage>
</organism>
<dbReference type="Proteomes" id="UP000828390">
    <property type="component" value="Unassembled WGS sequence"/>
</dbReference>
<reference evidence="2" key="1">
    <citation type="journal article" date="2019" name="bioRxiv">
        <title>The Genome of the Zebra Mussel, Dreissena polymorpha: A Resource for Invasive Species Research.</title>
        <authorList>
            <person name="McCartney M.A."/>
            <person name="Auch B."/>
            <person name="Kono T."/>
            <person name="Mallez S."/>
            <person name="Zhang Y."/>
            <person name="Obille A."/>
            <person name="Becker A."/>
            <person name="Abrahante J.E."/>
            <person name="Garbe J."/>
            <person name="Badalamenti J.P."/>
            <person name="Herman A."/>
            <person name="Mangelson H."/>
            <person name="Liachko I."/>
            <person name="Sullivan S."/>
            <person name="Sone E.D."/>
            <person name="Koren S."/>
            <person name="Silverstein K.A.T."/>
            <person name="Beckman K.B."/>
            <person name="Gohl D.M."/>
        </authorList>
    </citation>
    <scope>NUCLEOTIDE SEQUENCE</scope>
    <source>
        <strain evidence="2">Duluth1</strain>
        <tissue evidence="2">Whole animal</tissue>
    </source>
</reference>
<evidence type="ECO:0000313" key="3">
    <source>
        <dbReference type="Proteomes" id="UP000828390"/>
    </source>
</evidence>
<accession>A0A9D4GPB1</accession>
<protein>
    <submittedName>
        <fullName evidence="2">Uncharacterized protein</fullName>
    </submittedName>
</protein>
<feature type="chain" id="PRO_5039368693" evidence="1">
    <location>
        <begin position="27"/>
        <end position="190"/>
    </location>
</feature>
<gene>
    <name evidence="2" type="ORF">DPMN_122254</name>
</gene>
<reference evidence="2" key="2">
    <citation type="submission" date="2020-11" db="EMBL/GenBank/DDBJ databases">
        <authorList>
            <person name="McCartney M.A."/>
            <person name="Auch B."/>
            <person name="Kono T."/>
            <person name="Mallez S."/>
            <person name="Becker A."/>
            <person name="Gohl D.M."/>
            <person name="Silverstein K.A.T."/>
            <person name="Koren S."/>
            <person name="Bechman K.B."/>
            <person name="Herman A."/>
            <person name="Abrahante J.E."/>
            <person name="Garbe J."/>
        </authorList>
    </citation>
    <scope>NUCLEOTIDE SEQUENCE</scope>
    <source>
        <strain evidence="2">Duluth1</strain>
        <tissue evidence="2">Whole animal</tissue>
    </source>
</reference>
<keyword evidence="1" id="KW-0732">Signal</keyword>
<proteinExistence type="predicted"/>
<dbReference type="OrthoDB" id="6073626at2759"/>
<comment type="caution">
    <text evidence="2">The sequence shown here is derived from an EMBL/GenBank/DDBJ whole genome shotgun (WGS) entry which is preliminary data.</text>
</comment>
<sequence>MRMNNIAINTPNMLPIMISILGVVMAKLQVNHMVQEDADGRLVHMDVIYDYGEKTVMVVIGDVSMYEKGITTVNFHDYNTGYGVLKEVNKKLCVMTRTPVPIQPEWKYQTGYTNEVHYHQLHSPKLLSHHDVANIGGQKLAEFCKDYVTVLAQIKHAKTETEVLTKRGTNWCLLSVCEHPLWENITHIFG</sequence>
<dbReference type="EMBL" id="JAIWYP010000005">
    <property type="protein sequence ID" value="KAH3820508.1"/>
    <property type="molecule type" value="Genomic_DNA"/>
</dbReference>
<dbReference type="AlphaFoldDB" id="A0A9D4GPB1"/>
<name>A0A9D4GPB1_DREPO</name>
<keyword evidence="3" id="KW-1185">Reference proteome</keyword>
<feature type="signal peptide" evidence="1">
    <location>
        <begin position="1"/>
        <end position="26"/>
    </location>
</feature>
<evidence type="ECO:0000256" key="1">
    <source>
        <dbReference type="SAM" id="SignalP"/>
    </source>
</evidence>
<evidence type="ECO:0000313" key="2">
    <source>
        <dbReference type="EMBL" id="KAH3820508.1"/>
    </source>
</evidence>